<keyword evidence="5" id="KW-0325">Glycoprotein</keyword>
<feature type="domain" description="Plastocyanin-like" evidence="6">
    <location>
        <begin position="7"/>
        <end position="38"/>
    </location>
</feature>
<keyword evidence="2" id="KW-0479">Metal-binding</keyword>
<reference evidence="7" key="2">
    <citation type="journal article" date="2023" name="IMA Fungus">
        <title>Comparative genomic study of the Penicillium genus elucidates a diverse pangenome and 15 lateral gene transfer events.</title>
        <authorList>
            <person name="Petersen C."/>
            <person name="Sorensen T."/>
            <person name="Nielsen M.R."/>
            <person name="Sondergaard T.E."/>
            <person name="Sorensen J.L."/>
            <person name="Fitzpatrick D.A."/>
            <person name="Frisvad J.C."/>
            <person name="Nielsen K.L."/>
        </authorList>
    </citation>
    <scope>NUCLEOTIDE SEQUENCE</scope>
    <source>
        <strain evidence="7">IBT 3081</strain>
    </source>
</reference>
<keyword evidence="3" id="KW-0560">Oxidoreductase</keyword>
<name>A0A9W9V1Z0_9EURO</name>
<feature type="non-terminal residue" evidence="7">
    <location>
        <position position="352"/>
    </location>
</feature>
<dbReference type="PANTHER" id="PTHR11709:SF488">
    <property type="entry name" value="LACCASE-RELATED"/>
    <property type="match status" value="1"/>
</dbReference>
<dbReference type="RefSeq" id="XP_056577324.1">
    <property type="nucleotide sequence ID" value="XM_056726473.1"/>
</dbReference>
<protein>
    <submittedName>
        <fullName evidence="7">Multicopper oxidase type 2</fullName>
    </submittedName>
</protein>
<dbReference type="PROSITE" id="PS00080">
    <property type="entry name" value="MULTICOPPER_OXIDASE2"/>
    <property type="match status" value="1"/>
</dbReference>
<feature type="domain" description="Plastocyanin-like" evidence="6">
    <location>
        <begin position="59"/>
        <end position="134"/>
    </location>
</feature>
<keyword evidence="8" id="KW-1185">Reference proteome</keyword>
<proteinExistence type="inferred from homology"/>
<comment type="caution">
    <text evidence="7">The sequence shown here is derived from an EMBL/GenBank/DDBJ whole genome shotgun (WGS) entry which is preliminary data.</text>
</comment>
<accession>A0A9W9V1Z0</accession>
<gene>
    <name evidence="7" type="ORF">N7517_008744</name>
</gene>
<dbReference type="InterPro" id="IPR011707">
    <property type="entry name" value="Cu-oxidase-like_N"/>
</dbReference>
<dbReference type="InterPro" id="IPR045087">
    <property type="entry name" value="Cu-oxidase_fam"/>
</dbReference>
<reference evidence="7" key="1">
    <citation type="submission" date="2022-12" db="EMBL/GenBank/DDBJ databases">
        <authorList>
            <person name="Petersen C."/>
        </authorList>
    </citation>
    <scope>NUCLEOTIDE SEQUENCE</scope>
    <source>
        <strain evidence="7">IBT 3081</strain>
    </source>
</reference>
<dbReference type="PANTHER" id="PTHR11709">
    <property type="entry name" value="MULTI-COPPER OXIDASE"/>
    <property type="match status" value="1"/>
</dbReference>
<sequence>CARWQHALDGNMRSMIFMNDQFPGPELRLEQGDNVEVGIIRGGIVQRKRKHINCPWFVVHNHRPFNTIIHFHGIEQLNTPWSDGVPGLPQKPFQRGHSWTCRWTATQYDTYWYHAHARGDMSHGLYGPIWISPAPDVISGFAKMKYKGSQDTTASQLYVDYSGRNTSASVHALDNKSMRNHPAVTIPKTSDQLANLAISHLGPSYTWATSGSGLYDVMANWDDPILYDINTKNNLEAQVAIQTKNGTWVNLLLQLGEMPSSPAIQAPHMMHKRSNKGFILGVGPGLFRWSSNEEAYAERPKLFQLERTTILFHCHIHTHMANGMAVALLDGVDARPQVPEEARIPLVFYYYY</sequence>
<dbReference type="AlphaFoldDB" id="A0A9W9V1Z0"/>
<dbReference type="EMBL" id="JAPZBT010000003">
    <property type="protein sequence ID" value="KAJ5365858.1"/>
    <property type="molecule type" value="Genomic_DNA"/>
</dbReference>
<keyword evidence="4" id="KW-0186">Copper</keyword>
<evidence type="ECO:0000256" key="3">
    <source>
        <dbReference type="ARBA" id="ARBA00023002"/>
    </source>
</evidence>
<dbReference type="GO" id="GO:0005507">
    <property type="term" value="F:copper ion binding"/>
    <property type="evidence" value="ECO:0007669"/>
    <property type="project" value="InterPro"/>
</dbReference>
<organism evidence="7 8">
    <name type="scientific">Penicillium concentricum</name>
    <dbReference type="NCBI Taxonomy" id="293559"/>
    <lineage>
        <taxon>Eukaryota</taxon>
        <taxon>Fungi</taxon>
        <taxon>Dikarya</taxon>
        <taxon>Ascomycota</taxon>
        <taxon>Pezizomycotina</taxon>
        <taxon>Eurotiomycetes</taxon>
        <taxon>Eurotiomycetidae</taxon>
        <taxon>Eurotiales</taxon>
        <taxon>Aspergillaceae</taxon>
        <taxon>Penicillium</taxon>
    </lineage>
</organism>
<dbReference type="InterPro" id="IPR008972">
    <property type="entry name" value="Cupredoxin"/>
</dbReference>
<evidence type="ECO:0000313" key="8">
    <source>
        <dbReference type="Proteomes" id="UP001147752"/>
    </source>
</evidence>
<dbReference type="SUPFAM" id="SSF49503">
    <property type="entry name" value="Cupredoxins"/>
    <property type="match status" value="2"/>
</dbReference>
<dbReference type="OrthoDB" id="4364036at2759"/>
<evidence type="ECO:0000259" key="6">
    <source>
        <dbReference type="Pfam" id="PF07732"/>
    </source>
</evidence>
<dbReference type="InterPro" id="IPR002355">
    <property type="entry name" value="Cu_oxidase_Cu_BS"/>
</dbReference>
<comment type="similarity">
    <text evidence="1">Belongs to the multicopper oxidase family.</text>
</comment>
<dbReference type="Gene3D" id="2.60.40.420">
    <property type="entry name" value="Cupredoxins - blue copper proteins"/>
    <property type="match status" value="3"/>
</dbReference>
<evidence type="ECO:0000256" key="5">
    <source>
        <dbReference type="ARBA" id="ARBA00023180"/>
    </source>
</evidence>
<dbReference type="GO" id="GO:0016491">
    <property type="term" value="F:oxidoreductase activity"/>
    <property type="evidence" value="ECO:0007669"/>
    <property type="project" value="UniProtKB-KW"/>
</dbReference>
<dbReference type="Pfam" id="PF07732">
    <property type="entry name" value="Cu-oxidase_3"/>
    <property type="match status" value="2"/>
</dbReference>
<evidence type="ECO:0000256" key="1">
    <source>
        <dbReference type="ARBA" id="ARBA00010609"/>
    </source>
</evidence>
<dbReference type="Proteomes" id="UP001147752">
    <property type="component" value="Unassembled WGS sequence"/>
</dbReference>
<dbReference type="GeneID" id="81465656"/>
<evidence type="ECO:0000256" key="2">
    <source>
        <dbReference type="ARBA" id="ARBA00022723"/>
    </source>
</evidence>
<evidence type="ECO:0000313" key="7">
    <source>
        <dbReference type="EMBL" id="KAJ5365858.1"/>
    </source>
</evidence>
<evidence type="ECO:0000256" key="4">
    <source>
        <dbReference type="ARBA" id="ARBA00023008"/>
    </source>
</evidence>